<sequence>MPQARWRLLPLLAAALAGPAAAAGPLLLGVLRGGDDPPLLRPALSLQDGQWTGLDNKLGESARATGLPDFARSNKAAPAAATPQQLGHVLSAAAADLRQWQGRDGAGRPLMRKAVAAREMQWSCERSWGLQLDRPAGGAGDFVLLANRALELRAFGAIAAVDAADPAWRAATPEQQGAAVDFYLSTAAPRPGAADAAALKTQLAAATAQTVRTSRVTLGDGRQLVAVVQQRQAGAPEDSCAAPVLVDSAFFRIGRDGRPQRVASQSEVQDCADGWQPGAREEPWMWLEAEGQPYLLQWNYGVEARRLGVYKVDARTLAPGEFALASGGESGC</sequence>
<keyword evidence="3" id="KW-1185">Reference proteome</keyword>
<feature type="chain" id="PRO_5046663104" description="Lipoprotein" evidence="1">
    <location>
        <begin position="23"/>
        <end position="332"/>
    </location>
</feature>
<feature type="signal peptide" evidence="1">
    <location>
        <begin position="1"/>
        <end position="22"/>
    </location>
</feature>
<reference evidence="2" key="1">
    <citation type="submission" date="2022-07" db="EMBL/GenBank/DDBJ databases">
        <title>Tahibacter sp., a new gammaproteobacterium isolated from the silt sample collected at pig farm.</title>
        <authorList>
            <person name="Chen H."/>
        </authorList>
    </citation>
    <scope>NUCLEOTIDE SEQUENCE</scope>
    <source>
        <strain evidence="2">P2K</strain>
    </source>
</reference>
<keyword evidence="1" id="KW-0732">Signal</keyword>
<name>A0ABT1QWV4_9GAMM</name>
<dbReference type="EMBL" id="JANFQO010000021">
    <property type="protein sequence ID" value="MCQ4166770.1"/>
    <property type="molecule type" value="Genomic_DNA"/>
</dbReference>
<organism evidence="2 3">
    <name type="scientific">Tahibacter harae</name>
    <dbReference type="NCBI Taxonomy" id="2963937"/>
    <lineage>
        <taxon>Bacteria</taxon>
        <taxon>Pseudomonadati</taxon>
        <taxon>Pseudomonadota</taxon>
        <taxon>Gammaproteobacteria</taxon>
        <taxon>Lysobacterales</taxon>
        <taxon>Rhodanobacteraceae</taxon>
        <taxon>Tahibacter</taxon>
    </lineage>
</organism>
<evidence type="ECO:0000313" key="3">
    <source>
        <dbReference type="Proteomes" id="UP001165498"/>
    </source>
</evidence>
<evidence type="ECO:0008006" key="4">
    <source>
        <dbReference type="Google" id="ProtNLM"/>
    </source>
</evidence>
<comment type="caution">
    <text evidence="2">The sequence shown here is derived from an EMBL/GenBank/DDBJ whole genome shotgun (WGS) entry which is preliminary data.</text>
</comment>
<dbReference type="Proteomes" id="UP001165498">
    <property type="component" value="Unassembled WGS sequence"/>
</dbReference>
<gene>
    <name evidence="2" type="ORF">NM961_18820</name>
</gene>
<protein>
    <recommendedName>
        <fullName evidence="4">Lipoprotein</fullName>
    </recommendedName>
</protein>
<evidence type="ECO:0000256" key="1">
    <source>
        <dbReference type="SAM" id="SignalP"/>
    </source>
</evidence>
<accession>A0ABT1QWV4</accession>
<evidence type="ECO:0000313" key="2">
    <source>
        <dbReference type="EMBL" id="MCQ4166770.1"/>
    </source>
</evidence>
<dbReference type="RefSeq" id="WP_255915960.1">
    <property type="nucleotide sequence ID" value="NZ_JANFQO010000021.1"/>
</dbReference>
<proteinExistence type="predicted"/>